<evidence type="ECO:0000313" key="2">
    <source>
        <dbReference type="EMBL" id="TXG77013.1"/>
    </source>
</evidence>
<evidence type="ECO:0000259" key="1">
    <source>
        <dbReference type="Pfam" id="PF03372"/>
    </source>
</evidence>
<sequence>MVTQIHTENGIFRLLTVHFHVSYECFETLQIWEDAEKVVNYLNSQEKMPTILTGDLNIRNESMAIKPLREKLNQESHQFVNTLCRTIHPLFQNEPHHPGLGIDHIFTSGIIVSSCEIRDVEVSDHLPLVLDFSL</sequence>
<protein>
    <recommendedName>
        <fullName evidence="1">Endonuclease/exonuclease/phosphatase domain-containing protein</fullName>
    </recommendedName>
</protein>
<dbReference type="SUPFAM" id="SSF56219">
    <property type="entry name" value="DNase I-like"/>
    <property type="match status" value="1"/>
</dbReference>
<dbReference type="GO" id="GO:0003824">
    <property type="term" value="F:catalytic activity"/>
    <property type="evidence" value="ECO:0007669"/>
    <property type="project" value="InterPro"/>
</dbReference>
<dbReference type="EMBL" id="SSDS01000057">
    <property type="protein sequence ID" value="TXG77013.1"/>
    <property type="molecule type" value="Genomic_DNA"/>
</dbReference>
<proteinExistence type="predicted"/>
<reference evidence="2 3" key="1">
    <citation type="submission" date="2018-09" db="EMBL/GenBank/DDBJ databases">
        <title>Metagenome Assembled Genomes from an Advanced Water Purification Facility.</title>
        <authorList>
            <person name="Stamps B.W."/>
            <person name="Spear J.R."/>
        </authorList>
    </citation>
    <scope>NUCLEOTIDE SEQUENCE [LARGE SCALE GENOMIC DNA]</scope>
    <source>
        <strain evidence="2">Bin_63_2</strain>
    </source>
</reference>
<organism evidence="2 3">
    <name type="scientific">Candidatus Dojkabacteria bacterium</name>
    <dbReference type="NCBI Taxonomy" id="2099670"/>
    <lineage>
        <taxon>Bacteria</taxon>
        <taxon>Candidatus Dojkabacteria</taxon>
    </lineage>
</organism>
<dbReference type="Proteomes" id="UP000321026">
    <property type="component" value="Unassembled WGS sequence"/>
</dbReference>
<name>A0A5C7J6C0_9BACT</name>
<feature type="domain" description="Endonuclease/exonuclease/phosphatase" evidence="1">
    <location>
        <begin position="29"/>
        <end position="125"/>
    </location>
</feature>
<comment type="caution">
    <text evidence="2">The sequence shown here is derived from an EMBL/GenBank/DDBJ whole genome shotgun (WGS) entry which is preliminary data.</text>
</comment>
<dbReference type="InterPro" id="IPR036691">
    <property type="entry name" value="Endo/exonu/phosph_ase_sf"/>
</dbReference>
<dbReference type="Pfam" id="PF03372">
    <property type="entry name" value="Exo_endo_phos"/>
    <property type="match status" value="1"/>
</dbReference>
<gene>
    <name evidence="2" type="ORF">E6Q11_03540</name>
</gene>
<dbReference type="Gene3D" id="3.60.10.10">
    <property type="entry name" value="Endonuclease/exonuclease/phosphatase"/>
    <property type="match status" value="1"/>
</dbReference>
<accession>A0A5C7J6C0</accession>
<dbReference type="InterPro" id="IPR005135">
    <property type="entry name" value="Endo/exonuclease/phosphatase"/>
</dbReference>
<dbReference type="AlphaFoldDB" id="A0A5C7J6C0"/>
<evidence type="ECO:0000313" key="3">
    <source>
        <dbReference type="Proteomes" id="UP000321026"/>
    </source>
</evidence>